<dbReference type="KEGG" id="bfu:BCIN_10g04790"/>
<dbReference type="OrthoDB" id="3548331at2759"/>
<feature type="compositionally biased region" description="Polar residues" evidence="2">
    <location>
        <begin position="7"/>
        <end position="17"/>
    </location>
</feature>
<feature type="region of interest" description="Disordered" evidence="2">
    <location>
        <begin position="573"/>
        <end position="608"/>
    </location>
</feature>
<keyword evidence="1" id="KW-0175">Coiled coil</keyword>
<organism evidence="3 4">
    <name type="scientific">Botryotinia fuckeliana (strain B05.10)</name>
    <name type="common">Noble rot fungus</name>
    <name type="synonym">Botrytis cinerea</name>
    <dbReference type="NCBI Taxonomy" id="332648"/>
    <lineage>
        <taxon>Eukaryota</taxon>
        <taxon>Fungi</taxon>
        <taxon>Dikarya</taxon>
        <taxon>Ascomycota</taxon>
        <taxon>Pezizomycotina</taxon>
        <taxon>Leotiomycetes</taxon>
        <taxon>Helotiales</taxon>
        <taxon>Sclerotiniaceae</taxon>
        <taxon>Botrytis</taxon>
    </lineage>
</organism>
<evidence type="ECO:0000313" key="4">
    <source>
        <dbReference type="Proteomes" id="UP000001798"/>
    </source>
</evidence>
<dbReference type="Proteomes" id="UP000001798">
    <property type="component" value="Chromosome 10"/>
</dbReference>
<reference evidence="3 4" key="2">
    <citation type="journal article" date="2012" name="Eukaryot. Cell">
        <title>Genome update of Botrytis cinerea strains B05.10 and T4.</title>
        <authorList>
            <person name="Staats M."/>
            <person name="van Kan J.A."/>
        </authorList>
    </citation>
    <scope>NUCLEOTIDE SEQUENCE [LARGE SCALE GENOMIC DNA]</scope>
    <source>
        <strain evidence="3 4">B05.10</strain>
    </source>
</reference>
<feature type="compositionally biased region" description="Basic and acidic residues" evidence="2">
    <location>
        <begin position="18"/>
        <end position="27"/>
    </location>
</feature>
<feature type="compositionally biased region" description="Polar residues" evidence="2">
    <location>
        <begin position="590"/>
        <end position="608"/>
    </location>
</feature>
<feature type="coiled-coil region" evidence="1">
    <location>
        <begin position="59"/>
        <end position="189"/>
    </location>
</feature>
<dbReference type="GeneID" id="5437990"/>
<dbReference type="RefSeq" id="XP_024551440.1">
    <property type="nucleotide sequence ID" value="XM_024695646.1"/>
</dbReference>
<protein>
    <submittedName>
        <fullName evidence="3">Uncharacterized protein</fullName>
    </submittedName>
</protein>
<evidence type="ECO:0000256" key="2">
    <source>
        <dbReference type="SAM" id="MobiDB-lite"/>
    </source>
</evidence>
<evidence type="ECO:0000256" key="1">
    <source>
        <dbReference type="SAM" id="Coils"/>
    </source>
</evidence>
<keyword evidence="4" id="KW-1185">Reference proteome</keyword>
<gene>
    <name evidence="3" type="ORF">BCIN_10g04790</name>
</gene>
<dbReference type="VEuPathDB" id="FungiDB:Bcin10g04790"/>
<proteinExistence type="predicted"/>
<name>A0A384JVA8_BOTFB</name>
<feature type="region of interest" description="Disordered" evidence="2">
    <location>
        <begin position="1"/>
        <end position="27"/>
    </location>
</feature>
<reference evidence="3 4" key="1">
    <citation type="journal article" date="2011" name="PLoS Genet.">
        <title>Genomic analysis of the necrotrophic fungal pathogens Sclerotinia sclerotiorum and Botrytis cinerea.</title>
        <authorList>
            <person name="Amselem J."/>
            <person name="Cuomo C.A."/>
            <person name="van Kan J.A."/>
            <person name="Viaud M."/>
            <person name="Benito E.P."/>
            <person name="Couloux A."/>
            <person name="Coutinho P.M."/>
            <person name="de Vries R.P."/>
            <person name="Dyer P.S."/>
            <person name="Fillinger S."/>
            <person name="Fournier E."/>
            <person name="Gout L."/>
            <person name="Hahn M."/>
            <person name="Kohn L."/>
            <person name="Lapalu N."/>
            <person name="Plummer K.M."/>
            <person name="Pradier J.M."/>
            <person name="Quevillon E."/>
            <person name="Sharon A."/>
            <person name="Simon A."/>
            <person name="ten Have A."/>
            <person name="Tudzynski B."/>
            <person name="Tudzynski P."/>
            <person name="Wincker P."/>
            <person name="Andrew M."/>
            <person name="Anthouard V."/>
            <person name="Beever R.E."/>
            <person name="Beffa R."/>
            <person name="Benoit I."/>
            <person name="Bouzid O."/>
            <person name="Brault B."/>
            <person name="Chen Z."/>
            <person name="Choquer M."/>
            <person name="Collemare J."/>
            <person name="Cotton P."/>
            <person name="Danchin E.G."/>
            <person name="Da Silva C."/>
            <person name="Gautier A."/>
            <person name="Giraud C."/>
            <person name="Giraud T."/>
            <person name="Gonzalez C."/>
            <person name="Grossetete S."/>
            <person name="Guldener U."/>
            <person name="Henrissat B."/>
            <person name="Howlett B.J."/>
            <person name="Kodira C."/>
            <person name="Kretschmer M."/>
            <person name="Lappartient A."/>
            <person name="Leroch M."/>
            <person name="Levis C."/>
            <person name="Mauceli E."/>
            <person name="Neuveglise C."/>
            <person name="Oeser B."/>
            <person name="Pearson M."/>
            <person name="Poulain J."/>
            <person name="Poussereau N."/>
            <person name="Quesneville H."/>
            <person name="Rascle C."/>
            <person name="Schumacher J."/>
            <person name="Segurens B."/>
            <person name="Sexton A."/>
            <person name="Silva E."/>
            <person name="Sirven C."/>
            <person name="Soanes D.M."/>
            <person name="Talbot N.J."/>
            <person name="Templeton M."/>
            <person name="Yandava C."/>
            <person name="Yarden O."/>
            <person name="Zeng Q."/>
            <person name="Rollins J.A."/>
            <person name="Lebrun M.H."/>
            <person name="Dickman M."/>
        </authorList>
    </citation>
    <scope>NUCLEOTIDE SEQUENCE [LARGE SCALE GENOMIC DNA]</scope>
    <source>
        <strain evidence="3 4">B05.10</strain>
    </source>
</reference>
<dbReference type="AlphaFoldDB" id="A0A384JVA8"/>
<dbReference type="EMBL" id="CP009814">
    <property type="protein sequence ID" value="ATZ54478.1"/>
    <property type="molecule type" value="Genomic_DNA"/>
</dbReference>
<evidence type="ECO:0000313" key="3">
    <source>
        <dbReference type="EMBL" id="ATZ54478.1"/>
    </source>
</evidence>
<accession>A0A384JVA8</accession>
<sequence>MNKRHNQNGNQKKSGNANKDDAKLAHTLERPANEITVKDNPIDLIQRLQACFQSQETDSNAMRSEIQHLKDTLKDTLEQSQADISGLSLVIKTLESSLQNLREELQTKAQAMTELENQHGDEVLEYETGIKASKKETEKLQAKVKELNSVIQAAGITTEVLKLEFEKERSACRTEVESIKAKILELQQKNMSKDIEAKSEPANIDKSIPSASKDKVDADCENCVLQSVQINNMKVDLAVLSRSLYQNSIGILSGAQYMTHNSGIATVEPTFTPMQIERKEDWLSSLHQMVEGRISSQNNGSPDYTIYVKRWQSSYSYLETLEISQVLFCQCAMLNSFLSKERADATNLRNALSAQKIETINCQEKLIASHSKVIDGLKEEAKIKRTEEEIKQKKLRDTQQEAIDSLKTSYEARLIELEKEHSPYRDIAERILAREFEWCKPPRERNEEIIYQGNLAAHGGNCRAVLRRTELSPSDEDEEWFKHWYGVSLKTFAEHKDSPKMQKLLDMRYEMKKFKTVQLSDTAFDRYFQAILCVEIEECESPTSSQSHIDEQKDIEIILDSVFSSMCSEYNEAAENEKRRRKSDWKLGHTGQNMGDSIVENSSNKLSG</sequence>
<reference evidence="3 4" key="3">
    <citation type="journal article" date="2017" name="Mol. Plant Pathol.">
        <title>A gapless genome sequence of the fungus Botrytis cinerea.</title>
        <authorList>
            <person name="Van Kan J.A."/>
            <person name="Stassen J.H."/>
            <person name="Mosbach A."/>
            <person name="Van Der Lee T.A."/>
            <person name="Faino L."/>
            <person name="Farmer A.D."/>
            <person name="Papasotiriou D.G."/>
            <person name="Zhou S."/>
            <person name="Seidl M.F."/>
            <person name="Cottam E."/>
            <person name="Edel D."/>
            <person name="Hahn M."/>
            <person name="Schwartz D.C."/>
            <person name="Dietrich R.A."/>
            <person name="Widdison S."/>
            <person name="Scalliet G."/>
        </authorList>
    </citation>
    <scope>NUCLEOTIDE SEQUENCE [LARGE SCALE GENOMIC DNA]</scope>
    <source>
        <strain evidence="3 4">B05.10</strain>
    </source>
</reference>